<dbReference type="EMBL" id="JACHJD010000036">
    <property type="protein sequence ID" value="MBB5109716.1"/>
    <property type="molecule type" value="Genomic_DNA"/>
</dbReference>
<comment type="subcellular location">
    <subcellularLocation>
        <location evidence="1">Membrane</location>
        <topology evidence="1">Multi-pass membrane protein</topology>
    </subcellularLocation>
</comment>
<evidence type="ECO:0000313" key="7">
    <source>
        <dbReference type="Proteomes" id="UP000549009"/>
    </source>
</evidence>
<proteinExistence type="predicted"/>
<organism evidence="6 7">
    <name type="scientific">Streptomyces spectabilis</name>
    <dbReference type="NCBI Taxonomy" id="68270"/>
    <lineage>
        <taxon>Bacteria</taxon>
        <taxon>Bacillati</taxon>
        <taxon>Actinomycetota</taxon>
        <taxon>Actinomycetes</taxon>
        <taxon>Kitasatosporales</taxon>
        <taxon>Streptomycetaceae</taxon>
        <taxon>Streptomyces</taxon>
    </lineage>
</organism>
<sequence>MMFNALFLLGGTFWIACYLLIIRSTARDRVTGMPLLAVAANISWEFVYSFITPYPTFLHPAIIVWFLLDLVIVWQTLRHAPAQFSRMSKAAVYSSLLLGGLVAVPLTLALGKALNDPWGVYAAYLSNLMMSSLFLAMLYQRGSSQGQSMGIALTKLLGTASVSAAFGIFSPRFHSDPLLITLYLATFAVDSAYVLALLRTRTTEDRKCLPHVPTVGQPLAGSP</sequence>
<feature type="transmembrane region" description="Helical" evidence="5">
    <location>
        <begin position="151"/>
        <end position="171"/>
    </location>
</feature>
<name>A0A7W8B4T6_STRST</name>
<feature type="transmembrane region" description="Helical" evidence="5">
    <location>
        <begin position="90"/>
        <end position="109"/>
    </location>
</feature>
<dbReference type="PANTHER" id="PTHR42038:SF2">
    <property type="entry name" value="TERPENE CYCLASE AUSL"/>
    <property type="match status" value="1"/>
</dbReference>
<evidence type="ECO:0000256" key="4">
    <source>
        <dbReference type="ARBA" id="ARBA00023136"/>
    </source>
</evidence>
<keyword evidence="3 5" id="KW-1133">Transmembrane helix</keyword>
<evidence type="ECO:0000256" key="3">
    <source>
        <dbReference type="ARBA" id="ARBA00022989"/>
    </source>
</evidence>
<dbReference type="Proteomes" id="UP000549009">
    <property type="component" value="Unassembled WGS sequence"/>
</dbReference>
<comment type="caution">
    <text evidence="6">The sequence shown here is derived from an EMBL/GenBank/DDBJ whole genome shotgun (WGS) entry which is preliminary data.</text>
</comment>
<gene>
    <name evidence="6" type="ORF">FHS40_008846</name>
</gene>
<keyword evidence="4 5" id="KW-0472">Membrane</keyword>
<feature type="transmembrane region" description="Helical" evidence="5">
    <location>
        <begin position="121"/>
        <end position="139"/>
    </location>
</feature>
<feature type="transmembrane region" description="Helical" evidence="5">
    <location>
        <begin position="57"/>
        <end position="78"/>
    </location>
</feature>
<dbReference type="GO" id="GO:0016020">
    <property type="term" value="C:membrane"/>
    <property type="evidence" value="ECO:0007669"/>
    <property type="project" value="UniProtKB-SubCell"/>
</dbReference>
<reference evidence="6 7" key="1">
    <citation type="submission" date="2020-08" db="EMBL/GenBank/DDBJ databases">
        <title>Genomic Encyclopedia of Type Strains, Phase III (KMG-III): the genomes of soil and plant-associated and newly described type strains.</title>
        <authorList>
            <person name="Whitman W."/>
        </authorList>
    </citation>
    <scope>NUCLEOTIDE SEQUENCE [LARGE SCALE GENOMIC DNA]</scope>
    <source>
        <strain evidence="6 7">CECT 3146</strain>
    </source>
</reference>
<accession>A0A7W8B4T6</accession>
<dbReference type="AlphaFoldDB" id="A0A7W8B4T6"/>
<dbReference type="Pfam" id="PF25129">
    <property type="entry name" value="Pyr4-TMTC"/>
    <property type="match status" value="1"/>
</dbReference>
<keyword evidence="7" id="KW-1185">Reference proteome</keyword>
<dbReference type="RefSeq" id="WP_184926699.1">
    <property type="nucleotide sequence ID" value="NZ_BMSQ01000042.1"/>
</dbReference>
<evidence type="ECO:0000313" key="6">
    <source>
        <dbReference type="EMBL" id="MBB5109716.1"/>
    </source>
</evidence>
<feature type="transmembrane region" description="Helical" evidence="5">
    <location>
        <begin position="177"/>
        <end position="198"/>
    </location>
</feature>
<dbReference type="PANTHER" id="PTHR42038">
    <property type="match status" value="1"/>
</dbReference>
<dbReference type="GO" id="GO:0016829">
    <property type="term" value="F:lyase activity"/>
    <property type="evidence" value="ECO:0007669"/>
    <property type="project" value="InterPro"/>
</dbReference>
<dbReference type="InterPro" id="IPR039020">
    <property type="entry name" value="PaxB-like"/>
</dbReference>
<evidence type="ECO:0000256" key="5">
    <source>
        <dbReference type="SAM" id="Phobius"/>
    </source>
</evidence>
<evidence type="ECO:0000256" key="1">
    <source>
        <dbReference type="ARBA" id="ARBA00004141"/>
    </source>
</evidence>
<keyword evidence="2 5" id="KW-0812">Transmembrane</keyword>
<protein>
    <submittedName>
        <fullName evidence="6">Multisubunit Na+/H+ antiporter MnhF subunit</fullName>
    </submittedName>
</protein>
<evidence type="ECO:0000256" key="2">
    <source>
        <dbReference type="ARBA" id="ARBA00022692"/>
    </source>
</evidence>
<feature type="transmembrane region" description="Helical" evidence="5">
    <location>
        <begin position="34"/>
        <end position="51"/>
    </location>
</feature>
<feature type="transmembrane region" description="Helical" evidence="5">
    <location>
        <begin position="6"/>
        <end position="22"/>
    </location>
</feature>